<dbReference type="AlphaFoldDB" id="A0AAV0F4K3"/>
<dbReference type="Proteomes" id="UP001152523">
    <property type="component" value="Unassembled WGS sequence"/>
</dbReference>
<dbReference type="EMBL" id="CAMAPF010000962">
    <property type="protein sequence ID" value="CAH9130391.1"/>
    <property type="molecule type" value="Genomic_DNA"/>
</dbReference>
<evidence type="ECO:0000259" key="1">
    <source>
        <dbReference type="Pfam" id="PF13966"/>
    </source>
</evidence>
<reference evidence="2" key="1">
    <citation type="submission" date="2022-07" db="EMBL/GenBank/DDBJ databases">
        <authorList>
            <person name="Macas J."/>
            <person name="Novak P."/>
            <person name="Neumann P."/>
        </authorList>
    </citation>
    <scope>NUCLEOTIDE SEQUENCE</scope>
</reference>
<keyword evidence="3" id="KW-1185">Reference proteome</keyword>
<proteinExistence type="predicted"/>
<sequence length="122" mass="14323">MAPKVTDSSVWRRLCDINSIATELCSFEDGIITWNLEGNGQFSIKSAYNEVREKRYITFTAKHNWNKHQHMQIKVFMWKLLNSYLPVTDNLQGFHVVINPSRCPLCKNHRDYTNHLFFGCTL</sequence>
<protein>
    <recommendedName>
        <fullName evidence="1">Reverse transcriptase zinc-binding domain-containing protein</fullName>
    </recommendedName>
</protein>
<name>A0AAV0F4K3_9ASTE</name>
<accession>A0AAV0F4K3</accession>
<gene>
    <name evidence="2" type="ORF">CEPIT_LOCUS30593</name>
</gene>
<dbReference type="InterPro" id="IPR026960">
    <property type="entry name" value="RVT-Znf"/>
</dbReference>
<comment type="caution">
    <text evidence="2">The sequence shown here is derived from an EMBL/GenBank/DDBJ whole genome shotgun (WGS) entry which is preliminary data.</text>
</comment>
<dbReference type="Pfam" id="PF13966">
    <property type="entry name" value="zf-RVT"/>
    <property type="match status" value="1"/>
</dbReference>
<feature type="domain" description="Reverse transcriptase zinc-binding" evidence="1">
    <location>
        <begin position="42"/>
        <end position="121"/>
    </location>
</feature>
<evidence type="ECO:0000313" key="3">
    <source>
        <dbReference type="Proteomes" id="UP001152523"/>
    </source>
</evidence>
<evidence type="ECO:0000313" key="2">
    <source>
        <dbReference type="EMBL" id="CAH9130391.1"/>
    </source>
</evidence>
<organism evidence="2 3">
    <name type="scientific">Cuscuta epithymum</name>
    <dbReference type="NCBI Taxonomy" id="186058"/>
    <lineage>
        <taxon>Eukaryota</taxon>
        <taxon>Viridiplantae</taxon>
        <taxon>Streptophyta</taxon>
        <taxon>Embryophyta</taxon>
        <taxon>Tracheophyta</taxon>
        <taxon>Spermatophyta</taxon>
        <taxon>Magnoliopsida</taxon>
        <taxon>eudicotyledons</taxon>
        <taxon>Gunneridae</taxon>
        <taxon>Pentapetalae</taxon>
        <taxon>asterids</taxon>
        <taxon>lamiids</taxon>
        <taxon>Solanales</taxon>
        <taxon>Convolvulaceae</taxon>
        <taxon>Cuscuteae</taxon>
        <taxon>Cuscuta</taxon>
        <taxon>Cuscuta subgen. Cuscuta</taxon>
    </lineage>
</organism>